<comment type="subcellular location">
    <subcellularLocation>
        <location evidence="1 11">Golgi apparatus membrane</location>
        <topology evidence="1 11">Single-pass type II membrane protein</topology>
    </subcellularLocation>
</comment>
<evidence type="ECO:0000256" key="8">
    <source>
        <dbReference type="ARBA" id="ARBA00023034"/>
    </source>
</evidence>
<keyword evidence="9 11" id="KW-0472">Membrane</keyword>
<keyword evidence="3 11" id="KW-0328">Glycosyltransferase</keyword>
<evidence type="ECO:0000313" key="14">
    <source>
        <dbReference type="Proteomes" id="UP000014760"/>
    </source>
</evidence>
<dbReference type="AlphaFoldDB" id="R7VLL8"/>
<feature type="transmembrane region" description="Helical" evidence="11">
    <location>
        <begin position="12"/>
        <end position="36"/>
    </location>
</feature>
<name>R7VLL8_CAPTE</name>
<organism evidence="12">
    <name type="scientific">Capitella teleta</name>
    <name type="common">Polychaete worm</name>
    <dbReference type="NCBI Taxonomy" id="283909"/>
    <lineage>
        <taxon>Eukaryota</taxon>
        <taxon>Metazoa</taxon>
        <taxon>Spiralia</taxon>
        <taxon>Lophotrochozoa</taxon>
        <taxon>Annelida</taxon>
        <taxon>Polychaeta</taxon>
        <taxon>Sedentaria</taxon>
        <taxon>Scolecida</taxon>
        <taxon>Capitellidae</taxon>
        <taxon>Capitella</taxon>
    </lineage>
</organism>
<dbReference type="Pfam" id="PF01762">
    <property type="entry name" value="Galactosyl_T"/>
    <property type="match status" value="1"/>
</dbReference>
<dbReference type="OrthoDB" id="2139606at2759"/>
<evidence type="ECO:0000256" key="5">
    <source>
        <dbReference type="ARBA" id="ARBA00022692"/>
    </source>
</evidence>
<evidence type="ECO:0000256" key="4">
    <source>
        <dbReference type="ARBA" id="ARBA00022679"/>
    </source>
</evidence>
<keyword evidence="5 11" id="KW-0812">Transmembrane</keyword>
<dbReference type="Proteomes" id="UP000014760">
    <property type="component" value="Unassembled WGS sequence"/>
</dbReference>
<evidence type="ECO:0000256" key="9">
    <source>
        <dbReference type="ARBA" id="ARBA00023136"/>
    </source>
</evidence>
<keyword evidence="7 11" id="KW-1133">Transmembrane helix</keyword>
<reference evidence="13" key="3">
    <citation type="submission" date="2015-06" db="UniProtKB">
        <authorList>
            <consortium name="EnsemblMetazoa"/>
        </authorList>
    </citation>
    <scope>IDENTIFICATION</scope>
</reference>
<evidence type="ECO:0000256" key="10">
    <source>
        <dbReference type="ARBA" id="ARBA00023180"/>
    </source>
</evidence>
<dbReference type="EC" id="2.4.1.-" evidence="11"/>
<evidence type="ECO:0000256" key="2">
    <source>
        <dbReference type="ARBA" id="ARBA00008661"/>
    </source>
</evidence>
<dbReference type="InterPro" id="IPR002659">
    <property type="entry name" value="Glyco_trans_31"/>
</dbReference>
<keyword evidence="4" id="KW-0808">Transferase</keyword>
<dbReference type="PANTHER" id="PTHR11214:SF314">
    <property type="entry name" value="HEXOSYLTRANSFERASE"/>
    <property type="match status" value="1"/>
</dbReference>
<dbReference type="GO" id="GO:0016758">
    <property type="term" value="F:hexosyltransferase activity"/>
    <property type="evidence" value="ECO:0007669"/>
    <property type="project" value="InterPro"/>
</dbReference>
<dbReference type="FunFam" id="3.90.550.50:FF:000001">
    <property type="entry name" value="Hexosyltransferase"/>
    <property type="match status" value="1"/>
</dbReference>
<protein>
    <recommendedName>
        <fullName evidence="11">Hexosyltransferase</fullName>
        <ecNumber evidence="11">2.4.1.-</ecNumber>
    </recommendedName>
</protein>
<dbReference type="EnsemblMetazoa" id="CapteT184368">
    <property type="protein sequence ID" value="CapteP184368"/>
    <property type="gene ID" value="CapteG184368"/>
</dbReference>
<proteinExistence type="inferred from homology"/>
<evidence type="ECO:0000256" key="7">
    <source>
        <dbReference type="ARBA" id="ARBA00022989"/>
    </source>
</evidence>
<dbReference type="HOGENOM" id="CLU_633468_0_0_1"/>
<reference evidence="14" key="1">
    <citation type="submission" date="2012-12" db="EMBL/GenBank/DDBJ databases">
        <authorList>
            <person name="Hellsten U."/>
            <person name="Grimwood J."/>
            <person name="Chapman J.A."/>
            <person name="Shapiro H."/>
            <person name="Aerts A."/>
            <person name="Otillar R.P."/>
            <person name="Terry A.Y."/>
            <person name="Boore J.L."/>
            <person name="Simakov O."/>
            <person name="Marletaz F."/>
            <person name="Cho S.-J."/>
            <person name="Edsinger-Gonzales E."/>
            <person name="Havlak P."/>
            <person name="Kuo D.-H."/>
            <person name="Larsson T."/>
            <person name="Lv J."/>
            <person name="Arendt D."/>
            <person name="Savage R."/>
            <person name="Osoegawa K."/>
            <person name="de Jong P."/>
            <person name="Lindberg D.R."/>
            <person name="Seaver E.C."/>
            <person name="Weisblat D.A."/>
            <person name="Putnam N.H."/>
            <person name="Grigoriev I.V."/>
            <person name="Rokhsar D.S."/>
        </authorList>
    </citation>
    <scope>NUCLEOTIDE SEQUENCE</scope>
    <source>
        <strain evidence="14">I ESC-2004</strain>
    </source>
</reference>
<dbReference type="PANTHER" id="PTHR11214">
    <property type="entry name" value="BETA-1,3-N-ACETYLGLUCOSAMINYLTRANSFERASE"/>
    <property type="match status" value="1"/>
</dbReference>
<keyword evidence="6 11" id="KW-0735">Signal-anchor</keyword>
<keyword evidence="14" id="KW-1185">Reference proteome</keyword>
<keyword evidence="8 11" id="KW-0333">Golgi apparatus</keyword>
<dbReference type="GO" id="GO:0000139">
    <property type="term" value="C:Golgi membrane"/>
    <property type="evidence" value="ECO:0007669"/>
    <property type="project" value="UniProtKB-SubCell"/>
</dbReference>
<sequence length="433" mass="49430">MPAAVMRVARKACFRGVSVVFCYVLAVVIVEHMFLFGRVQYLIQESDQDNVIQNVKLAVHNETRMVTKKVDTNATQITSPSLSQNNSEEITQHKENATIVKTGAKQAFVQAKFFDGVLREGLAPADRERTLREAKLERSFFRLKPSKVNPYIYDYVVKPKDLCDEKTHMLVLIHSFHPYADRRRAIRSTWGSIAYGGQWPRRKINESVKLAFVLGRHKDPGLDDMCAEENEVNNDIIQGSFMDSYNNMTLKSLLGLRFFIQHCPQAKFLLKSDDDMIVNIPHLLNVLRSTPMQRSVMGPLNQGAKVYRSGKWKLSQEQYPFKYFPPYESGAAYVIDNSLVTELFEAAEYVPHIFIDDVYITGILGKILNITHVVQSGFAYWLDKAPTSCDINEDIKIAGTKMKPAIMLKLWKDLQDDVRNCPIQVRNFSCSCL</sequence>
<gene>
    <name evidence="12" type="ORF">CAPTEDRAFT_184368</name>
</gene>
<evidence type="ECO:0000313" key="13">
    <source>
        <dbReference type="EnsemblMetazoa" id="CapteP184368"/>
    </source>
</evidence>
<dbReference type="Gene3D" id="3.90.550.50">
    <property type="match status" value="1"/>
</dbReference>
<dbReference type="OMA" id="TGNNMRG"/>
<comment type="similarity">
    <text evidence="2 11">Belongs to the glycosyltransferase 31 family.</text>
</comment>
<dbReference type="EMBL" id="KB292365">
    <property type="protein sequence ID" value="ELU17700.1"/>
    <property type="molecule type" value="Genomic_DNA"/>
</dbReference>
<keyword evidence="10" id="KW-0325">Glycoprotein</keyword>
<evidence type="ECO:0000256" key="1">
    <source>
        <dbReference type="ARBA" id="ARBA00004323"/>
    </source>
</evidence>
<evidence type="ECO:0000256" key="3">
    <source>
        <dbReference type="ARBA" id="ARBA00022676"/>
    </source>
</evidence>
<accession>R7VLL8</accession>
<reference evidence="12 14" key="2">
    <citation type="journal article" date="2013" name="Nature">
        <title>Insights into bilaterian evolution from three spiralian genomes.</title>
        <authorList>
            <person name="Simakov O."/>
            <person name="Marletaz F."/>
            <person name="Cho S.J."/>
            <person name="Edsinger-Gonzales E."/>
            <person name="Havlak P."/>
            <person name="Hellsten U."/>
            <person name="Kuo D.H."/>
            <person name="Larsson T."/>
            <person name="Lv J."/>
            <person name="Arendt D."/>
            <person name="Savage R."/>
            <person name="Osoegawa K."/>
            <person name="de Jong P."/>
            <person name="Grimwood J."/>
            <person name="Chapman J.A."/>
            <person name="Shapiro H."/>
            <person name="Aerts A."/>
            <person name="Otillar R.P."/>
            <person name="Terry A.Y."/>
            <person name="Boore J.L."/>
            <person name="Grigoriev I.V."/>
            <person name="Lindberg D.R."/>
            <person name="Seaver E.C."/>
            <person name="Weisblat D.A."/>
            <person name="Putnam N.H."/>
            <person name="Rokhsar D.S."/>
        </authorList>
    </citation>
    <scope>NUCLEOTIDE SEQUENCE</scope>
    <source>
        <strain evidence="12 14">I ESC-2004</strain>
    </source>
</reference>
<evidence type="ECO:0000256" key="6">
    <source>
        <dbReference type="ARBA" id="ARBA00022968"/>
    </source>
</evidence>
<dbReference type="GO" id="GO:0006493">
    <property type="term" value="P:protein O-linked glycosylation"/>
    <property type="evidence" value="ECO:0007669"/>
    <property type="project" value="TreeGrafter"/>
</dbReference>
<dbReference type="STRING" id="283909.R7VLL8"/>
<evidence type="ECO:0000313" key="12">
    <source>
        <dbReference type="EMBL" id="ELU17700.1"/>
    </source>
</evidence>
<dbReference type="EMBL" id="AMQN01003976">
    <property type="status" value="NOT_ANNOTATED_CDS"/>
    <property type="molecule type" value="Genomic_DNA"/>
</dbReference>
<evidence type="ECO:0000256" key="11">
    <source>
        <dbReference type="RuleBase" id="RU363063"/>
    </source>
</evidence>